<feature type="region of interest" description="Disordered" evidence="1">
    <location>
        <begin position="46"/>
        <end position="81"/>
    </location>
</feature>
<dbReference type="AlphaFoldDB" id="A0AAE1FVT7"/>
<evidence type="ECO:0000313" key="2">
    <source>
        <dbReference type="EMBL" id="KAK3881608.1"/>
    </source>
</evidence>
<proteinExistence type="predicted"/>
<protein>
    <submittedName>
        <fullName evidence="2">Uncharacterized protein</fullName>
    </submittedName>
</protein>
<gene>
    <name evidence="2" type="ORF">Pcinc_013954</name>
</gene>
<feature type="compositionally biased region" description="Acidic residues" evidence="1">
    <location>
        <begin position="49"/>
        <end position="65"/>
    </location>
</feature>
<evidence type="ECO:0000313" key="3">
    <source>
        <dbReference type="Proteomes" id="UP001286313"/>
    </source>
</evidence>
<dbReference type="EMBL" id="JAWQEG010001199">
    <property type="protein sequence ID" value="KAK3881608.1"/>
    <property type="molecule type" value="Genomic_DNA"/>
</dbReference>
<keyword evidence="3" id="KW-1185">Reference proteome</keyword>
<sequence>MVFHLVRAGGQCCQGRTLLARETADVIRAVPELSCVSEEEIVDLVGGEDREETAEEMLNQDEEKEEEKQEDKEEEIKPNEPTVKDLSEILAVLSQVQDKVTALQFNSRDQALVYFRDLTKIFSENLNEKINARSQTLIMRFFSQQHEMFEAQRRAILNASSDEEDDVDMPPVQLEEDLYDGWEHEETEALRIENEFRQRVLRREEGEIREMDGGLNQQQGRDDRQ</sequence>
<dbReference type="Proteomes" id="UP001286313">
    <property type="component" value="Unassembled WGS sequence"/>
</dbReference>
<reference evidence="2" key="1">
    <citation type="submission" date="2023-10" db="EMBL/GenBank/DDBJ databases">
        <title>Genome assemblies of two species of porcelain crab, Petrolisthes cinctipes and Petrolisthes manimaculis (Anomura: Porcellanidae).</title>
        <authorList>
            <person name="Angst P."/>
        </authorList>
    </citation>
    <scope>NUCLEOTIDE SEQUENCE</scope>
    <source>
        <strain evidence="2">PB745_01</strain>
        <tissue evidence="2">Gill</tissue>
    </source>
</reference>
<evidence type="ECO:0000256" key="1">
    <source>
        <dbReference type="SAM" id="MobiDB-lite"/>
    </source>
</evidence>
<comment type="caution">
    <text evidence="2">The sequence shown here is derived from an EMBL/GenBank/DDBJ whole genome shotgun (WGS) entry which is preliminary data.</text>
</comment>
<organism evidence="2 3">
    <name type="scientific">Petrolisthes cinctipes</name>
    <name type="common">Flat porcelain crab</name>
    <dbReference type="NCBI Taxonomy" id="88211"/>
    <lineage>
        <taxon>Eukaryota</taxon>
        <taxon>Metazoa</taxon>
        <taxon>Ecdysozoa</taxon>
        <taxon>Arthropoda</taxon>
        <taxon>Crustacea</taxon>
        <taxon>Multicrustacea</taxon>
        <taxon>Malacostraca</taxon>
        <taxon>Eumalacostraca</taxon>
        <taxon>Eucarida</taxon>
        <taxon>Decapoda</taxon>
        <taxon>Pleocyemata</taxon>
        <taxon>Anomura</taxon>
        <taxon>Galatheoidea</taxon>
        <taxon>Porcellanidae</taxon>
        <taxon>Petrolisthes</taxon>
    </lineage>
</organism>
<accession>A0AAE1FVT7</accession>
<name>A0AAE1FVT7_PETCI</name>
<feature type="compositionally biased region" description="Basic and acidic residues" evidence="1">
    <location>
        <begin position="66"/>
        <end position="81"/>
    </location>
</feature>